<feature type="compositionally biased region" description="Low complexity" evidence="1">
    <location>
        <begin position="94"/>
        <end position="107"/>
    </location>
</feature>
<accession>A0AAE1LDM2</accession>
<evidence type="ECO:0000313" key="2">
    <source>
        <dbReference type="EMBL" id="KAK3914854.1"/>
    </source>
</evidence>
<feature type="region of interest" description="Disordered" evidence="1">
    <location>
        <begin position="154"/>
        <end position="173"/>
    </location>
</feature>
<name>A0AAE1LDM2_9NEOP</name>
<keyword evidence="3" id="KW-1185">Reference proteome</keyword>
<feature type="compositionally biased region" description="Gly residues" evidence="1">
    <location>
        <begin position="1"/>
        <end position="12"/>
    </location>
</feature>
<feature type="region of interest" description="Disordered" evidence="1">
    <location>
        <begin position="332"/>
        <end position="354"/>
    </location>
</feature>
<sequence length="474" mass="50305">MEAGGAPGGGSGSSVQDNAAERERQPVTHQDQGGPEQQAQQAQQVNDEDLESQVCPSDPPDDEDDADGDATAVEDNDDATAAVTDERDDSIPVEEAPPSDEAPAAAPEPREQVDTATPPPPPAAPATQEGNSAPRSRLPVNKKKTAVVAVQLQQRAHMRKAPLPPPPRQPSRTSAMMRINQQPSHHQESFGEGIRTGPSDIDSDSEVSDAEHFLAKGAFLLTPSHELSLEKASAICERMNFSAPFSLTKTATGILFKFARPEDFQATFKKGFHKVTGARFYKKIPIPCRPQKTFTVFVLEVPEEVPEEDIRHALYKFHSVVEVVRLAGTGGPQQLTVQKDSSGGAGSTSGGGTASAKAVEKAIGSTVSGSTVELGSAGPPPLIRVTLANLDEYNILLQNGLDFYGATFFPTEAASPSGLVRLPGAAARKQQGNRILDVVTASGQRVRDLLPVFDSAGFSKIPPPAMKTIKPLKH</sequence>
<evidence type="ECO:0000313" key="3">
    <source>
        <dbReference type="Proteomes" id="UP001219518"/>
    </source>
</evidence>
<dbReference type="Proteomes" id="UP001219518">
    <property type="component" value="Unassembled WGS sequence"/>
</dbReference>
<evidence type="ECO:0000256" key="1">
    <source>
        <dbReference type="SAM" id="MobiDB-lite"/>
    </source>
</evidence>
<proteinExistence type="predicted"/>
<protein>
    <submittedName>
        <fullName evidence="2">DNA topoisomerase 2-alpha</fullName>
    </submittedName>
</protein>
<reference evidence="2" key="1">
    <citation type="submission" date="2021-07" db="EMBL/GenBank/DDBJ databases">
        <authorList>
            <person name="Catto M.A."/>
            <person name="Jacobson A."/>
            <person name="Kennedy G."/>
            <person name="Labadie P."/>
            <person name="Hunt B.G."/>
            <person name="Srinivasan R."/>
        </authorList>
    </citation>
    <scope>NUCLEOTIDE SEQUENCE</scope>
    <source>
        <strain evidence="2">PL_HMW_Pooled</strain>
        <tissue evidence="2">Head</tissue>
    </source>
</reference>
<feature type="compositionally biased region" description="Acidic residues" evidence="1">
    <location>
        <begin position="59"/>
        <end position="78"/>
    </location>
</feature>
<comment type="caution">
    <text evidence="2">The sequence shown here is derived from an EMBL/GenBank/DDBJ whole genome shotgun (WGS) entry which is preliminary data.</text>
</comment>
<organism evidence="2 3">
    <name type="scientific">Frankliniella fusca</name>
    <dbReference type="NCBI Taxonomy" id="407009"/>
    <lineage>
        <taxon>Eukaryota</taxon>
        <taxon>Metazoa</taxon>
        <taxon>Ecdysozoa</taxon>
        <taxon>Arthropoda</taxon>
        <taxon>Hexapoda</taxon>
        <taxon>Insecta</taxon>
        <taxon>Pterygota</taxon>
        <taxon>Neoptera</taxon>
        <taxon>Paraneoptera</taxon>
        <taxon>Thysanoptera</taxon>
        <taxon>Terebrantia</taxon>
        <taxon>Thripoidea</taxon>
        <taxon>Thripidae</taxon>
        <taxon>Frankliniella</taxon>
    </lineage>
</organism>
<feature type="region of interest" description="Disordered" evidence="1">
    <location>
        <begin position="1"/>
        <end position="145"/>
    </location>
</feature>
<reference evidence="2" key="2">
    <citation type="journal article" date="2023" name="BMC Genomics">
        <title>Pest status, molecular evolution, and epigenetic factors derived from the genome assembly of Frankliniella fusca, a thysanopteran phytovirus vector.</title>
        <authorList>
            <person name="Catto M.A."/>
            <person name="Labadie P.E."/>
            <person name="Jacobson A.L."/>
            <person name="Kennedy G.G."/>
            <person name="Srinivasan R."/>
            <person name="Hunt B.G."/>
        </authorList>
    </citation>
    <scope>NUCLEOTIDE SEQUENCE</scope>
    <source>
        <strain evidence="2">PL_HMW_Pooled</strain>
    </source>
</reference>
<dbReference type="EMBL" id="JAHWGI010000394">
    <property type="protein sequence ID" value="KAK3914854.1"/>
    <property type="molecule type" value="Genomic_DNA"/>
</dbReference>
<feature type="compositionally biased region" description="Gly residues" evidence="1">
    <location>
        <begin position="343"/>
        <end position="353"/>
    </location>
</feature>
<gene>
    <name evidence="2" type="ORF">KUF71_005542</name>
</gene>
<dbReference type="AlphaFoldDB" id="A0AAE1LDM2"/>